<dbReference type="PRINTS" id="PR00097">
    <property type="entry name" value="ANTSNTHASEII"/>
</dbReference>
<comment type="similarity">
    <text evidence="4">Belongs to the anthranilate phosphoribosyltransferase family.</text>
</comment>
<feature type="binding site" evidence="4">
    <location>
        <position position="286"/>
    </location>
    <ligand>
        <name>Mg(2+)</name>
        <dbReference type="ChEBI" id="CHEBI:18420"/>
        <label>1</label>
    </ligand>
</feature>
<name>A0A3D8IDY6_9HELI</name>
<feature type="binding site" evidence="4">
    <location>
        <begin position="284"/>
        <end position="287"/>
    </location>
    <ligand>
        <name>5-phospho-alpha-D-ribose 1-diphosphate</name>
        <dbReference type="ChEBI" id="CHEBI:58017"/>
    </ligand>
</feature>
<evidence type="ECO:0000259" key="5">
    <source>
        <dbReference type="Pfam" id="PF00117"/>
    </source>
</evidence>
<dbReference type="NCBIfam" id="TIGR01245">
    <property type="entry name" value="trpD"/>
    <property type="match status" value="1"/>
</dbReference>
<dbReference type="InterPro" id="IPR017459">
    <property type="entry name" value="Glycosyl_Trfase_fam3_N_dom"/>
</dbReference>
<dbReference type="InterPro" id="IPR029062">
    <property type="entry name" value="Class_I_gatase-like"/>
</dbReference>
<keyword evidence="4" id="KW-0057">Aromatic amino acid biosynthesis</keyword>
<dbReference type="InterPro" id="IPR005940">
    <property type="entry name" value="Anthranilate_Pribosyl_Tfrase"/>
</dbReference>
<dbReference type="FunFam" id="3.40.50.880:FF:000003">
    <property type="entry name" value="Anthranilate synthase component II"/>
    <property type="match status" value="1"/>
</dbReference>
<reference evidence="8 9" key="1">
    <citation type="submission" date="2018-04" db="EMBL/GenBank/DDBJ databases">
        <title>Novel Campyloabacter and Helicobacter Species and Strains.</title>
        <authorList>
            <person name="Mannion A.J."/>
            <person name="Shen Z."/>
            <person name="Fox J.G."/>
        </authorList>
    </citation>
    <scope>NUCLEOTIDE SEQUENCE [LARGE SCALE GENOMIC DNA]</scope>
    <source>
        <strain evidence="8 9">MIT 99-5101</strain>
    </source>
</reference>
<dbReference type="HAMAP" id="MF_00211">
    <property type="entry name" value="TrpD"/>
    <property type="match status" value="1"/>
</dbReference>
<dbReference type="AlphaFoldDB" id="A0A3D8IDY6"/>
<dbReference type="InterPro" id="IPR035902">
    <property type="entry name" value="Nuc_phospho_transferase"/>
</dbReference>
<feature type="binding site" evidence="4">
    <location>
        <begin position="277"/>
        <end position="278"/>
    </location>
    <ligand>
        <name>5-phospho-alpha-D-ribose 1-diphosphate</name>
        <dbReference type="ChEBI" id="CHEBI:58017"/>
    </ligand>
</feature>
<proteinExistence type="inferred from homology"/>
<dbReference type="EMBL" id="NXLS01000003">
    <property type="protein sequence ID" value="RDU63318.1"/>
    <property type="molecule type" value="Genomic_DNA"/>
</dbReference>
<dbReference type="GO" id="GO:0000162">
    <property type="term" value="P:L-tryptophan biosynthetic process"/>
    <property type="evidence" value="ECO:0007669"/>
    <property type="project" value="UniProtKB-UniRule"/>
</dbReference>
<feature type="binding site" evidence="4">
    <location>
        <begin position="306"/>
        <end position="314"/>
    </location>
    <ligand>
        <name>5-phospho-alpha-D-ribose 1-diphosphate</name>
        <dbReference type="ChEBI" id="CHEBI:58017"/>
    </ligand>
</feature>
<dbReference type="GO" id="GO:0005829">
    <property type="term" value="C:cytosol"/>
    <property type="evidence" value="ECO:0007669"/>
    <property type="project" value="TreeGrafter"/>
</dbReference>
<comment type="caution">
    <text evidence="8">The sequence shown here is derived from an EMBL/GenBank/DDBJ whole genome shotgun (WGS) entry which is preliminary data.</text>
</comment>
<dbReference type="SUPFAM" id="SSF52317">
    <property type="entry name" value="Class I glutamine amidotransferase-like"/>
    <property type="match status" value="1"/>
</dbReference>
<feature type="binding site" evidence="4">
    <location>
        <position position="274"/>
    </location>
    <ligand>
        <name>anthranilate</name>
        <dbReference type="ChEBI" id="CHEBI:16567"/>
        <label>1</label>
    </ligand>
</feature>
<feature type="domain" description="Glycosyl transferase family 3 N-terminal" evidence="7">
    <location>
        <begin position="195"/>
        <end position="257"/>
    </location>
</feature>
<feature type="binding site" evidence="4">
    <location>
        <position position="364"/>
    </location>
    <ligand>
        <name>anthranilate</name>
        <dbReference type="ChEBI" id="CHEBI:16567"/>
        <label>2</label>
    </ligand>
</feature>
<evidence type="ECO:0000313" key="8">
    <source>
        <dbReference type="EMBL" id="RDU63318.1"/>
    </source>
</evidence>
<sequence>MILLIDNYDSFTYNIYQAFSTLGYPIKVLRHDKTNLEEIESLNPSYIVLGPGPKTPKDSILNIQIVQKFKGIYPILGICLGHQAILAAFGVEIKNAKNIIHGKVEPLKHNQKGIFRHISPNTPIARYHSLVGKRDEIPECFIISGVSEDGEVMAVEHKQYHLIGLQFHPESIGTKEGVKMLQNFLHYAREPIPIKDYLKKCLKLESLNFQESYNLMDELTEGNLSDAQIGSILTSLEIKGVDEYELAGFASVLKQKAVRFEVGDKNRILFDMVGTGGSSAKTFNVSTTCALLLATLAKRANLGIIKHGNRAITSKSGSADLLSTLGINPNMELQNAKKAYEELNLTFLFAQRFHSAMRFAAPARGSLGFKTAFNLIGPLSNPAPITHQLIGVFDKSYTEIMARALSILGIKRAMVVSGLDGLDEISLCAPTQITELRNGAIKTYIFNPIEVGLNFASYSMLCGGDAQENLRITKDIFNALPSPKLDLVALNLGAALCVCEQVESLKEGFFRAKQIIESKEVFEVLEGFKRISNLRLEGL</sequence>
<dbReference type="PANTHER" id="PTHR43285:SF2">
    <property type="entry name" value="ANTHRANILATE PHOSPHORIBOSYLTRANSFERASE"/>
    <property type="match status" value="1"/>
</dbReference>
<dbReference type="PROSITE" id="PS51273">
    <property type="entry name" value="GATASE_TYPE_1"/>
    <property type="match status" value="1"/>
</dbReference>
<feature type="binding site" evidence="4">
    <location>
        <position position="423"/>
    </location>
    <ligand>
        <name>Mg(2+)</name>
        <dbReference type="ChEBI" id="CHEBI:18420"/>
        <label>2</label>
    </ligand>
</feature>
<evidence type="ECO:0000256" key="1">
    <source>
        <dbReference type="ARBA" id="ARBA00022676"/>
    </source>
</evidence>
<evidence type="ECO:0000256" key="2">
    <source>
        <dbReference type="ARBA" id="ARBA00022679"/>
    </source>
</evidence>
<dbReference type="Pfam" id="PF02885">
    <property type="entry name" value="Glycos_trans_3N"/>
    <property type="match status" value="1"/>
</dbReference>
<dbReference type="CDD" id="cd01743">
    <property type="entry name" value="GATase1_Anthranilate_Synthase"/>
    <property type="match status" value="1"/>
</dbReference>
<dbReference type="UniPathway" id="UPA00035">
    <property type="reaction ID" value="UER00041"/>
</dbReference>
<accession>A0A3D8IDY6</accession>
<dbReference type="EC" id="2.4.2.18" evidence="4"/>
<dbReference type="InterPro" id="IPR036320">
    <property type="entry name" value="Glycosyl_Trfase_fam3_N_dom_sf"/>
</dbReference>
<keyword evidence="9" id="KW-1185">Reference proteome</keyword>
<evidence type="ECO:0000313" key="9">
    <source>
        <dbReference type="Proteomes" id="UP000256650"/>
    </source>
</evidence>
<feature type="domain" description="Glycosyl transferase family 3" evidence="6">
    <location>
        <begin position="269"/>
        <end position="518"/>
    </location>
</feature>
<keyword evidence="2 4" id="KW-0808">Transferase</keyword>
<keyword evidence="1 4" id="KW-0328">Glycosyltransferase</keyword>
<feature type="domain" description="Glutamine amidotransferase" evidence="5">
    <location>
        <begin position="3"/>
        <end position="186"/>
    </location>
</feature>
<feature type="binding site" evidence="4">
    <location>
        <position position="318"/>
    </location>
    <ligand>
        <name>5-phospho-alpha-D-ribose 1-diphosphate</name>
        <dbReference type="ChEBI" id="CHEBI:58017"/>
    </ligand>
</feature>
<evidence type="ECO:0000256" key="3">
    <source>
        <dbReference type="ARBA" id="ARBA00022962"/>
    </source>
</evidence>
<dbReference type="GO" id="GO:0004048">
    <property type="term" value="F:anthranilate phosphoribosyltransferase activity"/>
    <property type="evidence" value="ECO:0007669"/>
    <property type="project" value="UniProtKB-UniRule"/>
</dbReference>
<comment type="pathway">
    <text evidence="4">Amino-acid biosynthesis; L-tryptophan biosynthesis; L-tryptophan from chorismate: step 2/5.</text>
</comment>
<comment type="cofactor">
    <cofactor evidence="4">
        <name>Mg(2+)</name>
        <dbReference type="ChEBI" id="CHEBI:18420"/>
    </cofactor>
    <text evidence="4">Binds 2 magnesium ions per monomer.</text>
</comment>
<feature type="binding site" evidence="4">
    <location>
        <position position="424"/>
    </location>
    <ligand>
        <name>Mg(2+)</name>
        <dbReference type="ChEBI" id="CHEBI:18420"/>
        <label>2</label>
    </ligand>
</feature>
<keyword evidence="4" id="KW-0822">Tryptophan biosynthesis</keyword>
<dbReference type="InterPro" id="IPR000312">
    <property type="entry name" value="Glycosyl_Trfase_fam3"/>
</dbReference>
<dbReference type="Pfam" id="PF00117">
    <property type="entry name" value="GATase"/>
    <property type="match status" value="1"/>
</dbReference>
<feature type="binding site" evidence="4">
    <location>
        <position position="424"/>
    </location>
    <ligand>
        <name>Mg(2+)</name>
        <dbReference type="ChEBI" id="CHEBI:18420"/>
        <label>1</label>
    </ligand>
</feature>
<dbReference type="GeneID" id="82535469"/>
<protein>
    <recommendedName>
        <fullName evidence="4">Anthranilate phosphoribosyltransferase</fullName>
        <ecNumber evidence="4">2.4.2.18</ecNumber>
    </recommendedName>
</protein>
<comment type="function">
    <text evidence="4">Catalyzes the transfer of the phosphoribosyl group of 5-phosphorylribose-1-pyrophosphate (PRPP) to anthranilate to yield N-(5'-phosphoribosyl)-anthranilate (PRA).</text>
</comment>
<comment type="caution">
    <text evidence="4">Lacks conserved residue(s) required for the propagation of feature annotation.</text>
</comment>
<evidence type="ECO:0000259" key="6">
    <source>
        <dbReference type="Pfam" id="PF00591"/>
    </source>
</evidence>
<dbReference type="PANTHER" id="PTHR43285">
    <property type="entry name" value="ANTHRANILATE PHOSPHORIBOSYLTRANSFERASE"/>
    <property type="match status" value="1"/>
</dbReference>
<dbReference type="Gene3D" id="1.20.970.10">
    <property type="entry name" value="Transferase, Pyrimidine Nucleoside Phosphorylase, Chain C"/>
    <property type="match status" value="1"/>
</dbReference>
<dbReference type="SUPFAM" id="SSF47648">
    <property type="entry name" value="Nucleoside phosphorylase/phosphoribosyltransferase N-terminal domain"/>
    <property type="match status" value="1"/>
</dbReference>
<organism evidence="8 9">
    <name type="scientific">Helicobacter ganmani</name>
    <dbReference type="NCBI Taxonomy" id="60246"/>
    <lineage>
        <taxon>Bacteria</taxon>
        <taxon>Pseudomonadati</taxon>
        <taxon>Campylobacterota</taxon>
        <taxon>Epsilonproteobacteria</taxon>
        <taxon>Campylobacterales</taxon>
        <taxon>Helicobacteraceae</taxon>
        <taxon>Helicobacter</taxon>
    </lineage>
</organism>
<dbReference type="InterPro" id="IPR006221">
    <property type="entry name" value="TrpG/PapA_dom"/>
</dbReference>
<dbReference type="Gene3D" id="3.40.50.880">
    <property type="match status" value="1"/>
</dbReference>
<dbReference type="NCBIfam" id="TIGR00566">
    <property type="entry name" value="trpG_papA"/>
    <property type="match status" value="1"/>
</dbReference>
<feature type="binding site" evidence="4">
    <location>
        <position position="282"/>
    </location>
    <ligand>
        <name>5-phospho-alpha-D-ribose 1-diphosphate</name>
        <dbReference type="ChEBI" id="CHEBI:58017"/>
    </ligand>
</feature>
<dbReference type="GO" id="GO:0000287">
    <property type="term" value="F:magnesium ion binding"/>
    <property type="evidence" value="ECO:0007669"/>
    <property type="project" value="UniProtKB-UniRule"/>
</dbReference>
<comment type="subunit">
    <text evidence="4">Homodimer.</text>
</comment>
<evidence type="ECO:0000259" key="7">
    <source>
        <dbReference type="Pfam" id="PF02885"/>
    </source>
</evidence>
<keyword evidence="4" id="KW-0479">Metal-binding</keyword>
<dbReference type="InterPro" id="IPR017926">
    <property type="entry name" value="GATASE"/>
</dbReference>
<feature type="binding site" evidence="4">
    <location>
        <position position="309"/>
    </location>
    <ligand>
        <name>anthranilate</name>
        <dbReference type="ChEBI" id="CHEBI:16567"/>
        <label>1</label>
    </ligand>
</feature>
<feature type="binding site" evidence="4">
    <location>
        <position position="274"/>
    </location>
    <ligand>
        <name>5-phospho-alpha-D-ribose 1-diphosphate</name>
        <dbReference type="ChEBI" id="CHEBI:58017"/>
    </ligand>
</feature>
<gene>
    <name evidence="4" type="primary">trpD</name>
    <name evidence="8" type="ORF">CQA43_04115</name>
</gene>
<dbReference type="OrthoDB" id="9806430at2"/>
<dbReference type="NCBIfam" id="NF011201">
    <property type="entry name" value="PRK14607.1"/>
    <property type="match status" value="1"/>
</dbReference>
<dbReference type="SUPFAM" id="SSF52418">
    <property type="entry name" value="Nucleoside phosphorylase/phosphoribosyltransferase catalytic domain"/>
    <property type="match status" value="1"/>
</dbReference>
<keyword evidence="3" id="KW-0315">Glutamine amidotransferase</keyword>
<comment type="catalytic activity">
    <reaction evidence="4">
        <text>N-(5-phospho-beta-D-ribosyl)anthranilate + diphosphate = 5-phospho-alpha-D-ribose 1-diphosphate + anthranilate</text>
        <dbReference type="Rhea" id="RHEA:11768"/>
        <dbReference type="ChEBI" id="CHEBI:16567"/>
        <dbReference type="ChEBI" id="CHEBI:18277"/>
        <dbReference type="ChEBI" id="CHEBI:33019"/>
        <dbReference type="ChEBI" id="CHEBI:58017"/>
        <dbReference type="EC" id="2.4.2.18"/>
    </reaction>
</comment>
<dbReference type="PRINTS" id="PR00096">
    <property type="entry name" value="GATASE"/>
</dbReference>
<dbReference type="Gene3D" id="3.40.1030.10">
    <property type="entry name" value="Nucleoside phosphorylase/phosphoribosyltransferase catalytic domain"/>
    <property type="match status" value="1"/>
</dbReference>
<dbReference type="RefSeq" id="WP_115551346.1">
    <property type="nucleotide sequence ID" value="NZ_CAOOSM010000001.1"/>
</dbReference>
<evidence type="ECO:0000256" key="4">
    <source>
        <dbReference type="HAMAP-Rule" id="MF_00211"/>
    </source>
</evidence>
<keyword evidence="4" id="KW-0460">Magnesium</keyword>
<dbReference type="Proteomes" id="UP000256650">
    <property type="component" value="Unassembled WGS sequence"/>
</dbReference>
<dbReference type="Pfam" id="PF00591">
    <property type="entry name" value="Glycos_transf_3"/>
    <property type="match status" value="1"/>
</dbReference>
<keyword evidence="4" id="KW-0028">Amino-acid biosynthesis</keyword>